<keyword evidence="4" id="KW-1003">Cell membrane</keyword>
<dbReference type="GO" id="GO:0005886">
    <property type="term" value="C:plasma membrane"/>
    <property type="evidence" value="ECO:0007669"/>
    <property type="project" value="UniProtKB-SubCell"/>
</dbReference>
<feature type="transmembrane region" description="Helical" evidence="12">
    <location>
        <begin position="207"/>
        <end position="224"/>
    </location>
</feature>
<reference evidence="13" key="1">
    <citation type="journal article" date="2010" name="Science">
        <title>Plasticity of animal genome architecture unmasked by rapid evolution of a pelagic tunicate.</title>
        <authorList>
            <person name="Denoeud F."/>
            <person name="Henriet S."/>
            <person name="Mungpakdee S."/>
            <person name="Aury J.M."/>
            <person name="Da Silva C."/>
            <person name="Brinkmann H."/>
            <person name="Mikhaleva J."/>
            <person name="Olsen L.C."/>
            <person name="Jubin C."/>
            <person name="Canestro C."/>
            <person name="Bouquet J.M."/>
            <person name="Danks G."/>
            <person name="Poulain J."/>
            <person name="Campsteijn C."/>
            <person name="Adamski M."/>
            <person name="Cross I."/>
            <person name="Yadetie F."/>
            <person name="Muffato M."/>
            <person name="Louis A."/>
            <person name="Butcher S."/>
            <person name="Tsagkogeorga G."/>
            <person name="Konrad A."/>
            <person name="Singh S."/>
            <person name="Jensen M.F."/>
            <person name="Cong E.H."/>
            <person name="Eikeseth-Otteraa H."/>
            <person name="Noel B."/>
            <person name="Anthouard V."/>
            <person name="Porcel B.M."/>
            <person name="Kachouri-Lafond R."/>
            <person name="Nishino A."/>
            <person name="Ugolini M."/>
            <person name="Chourrout P."/>
            <person name="Nishida H."/>
            <person name="Aasland R."/>
            <person name="Huzurbazar S."/>
            <person name="Westhof E."/>
            <person name="Delsuc F."/>
            <person name="Lehrach H."/>
            <person name="Reinhardt R."/>
            <person name="Weissenbach J."/>
            <person name="Roy S.W."/>
            <person name="Artiguenave F."/>
            <person name="Postlethwait J.H."/>
            <person name="Manak J.R."/>
            <person name="Thompson E.M."/>
            <person name="Jaillon O."/>
            <person name="Du Pasquier L."/>
            <person name="Boudinot P."/>
            <person name="Liberles D.A."/>
            <person name="Volff J.N."/>
            <person name="Philippe H."/>
            <person name="Lenhard B."/>
            <person name="Roest Crollius H."/>
            <person name="Wincker P."/>
            <person name="Chourrout D."/>
        </authorList>
    </citation>
    <scope>NUCLEOTIDE SEQUENCE [LARGE SCALE GENOMIC DNA]</scope>
</reference>
<evidence type="ECO:0000256" key="12">
    <source>
        <dbReference type="SAM" id="Phobius"/>
    </source>
</evidence>
<evidence type="ECO:0000256" key="7">
    <source>
        <dbReference type="ARBA" id="ARBA00023053"/>
    </source>
</evidence>
<dbReference type="InterPro" id="IPR051163">
    <property type="entry name" value="Sodium:Solute_Symporter_SSF"/>
</dbReference>
<keyword evidence="9 12" id="KW-0472">Membrane</keyword>
<organism evidence="13">
    <name type="scientific">Oikopleura dioica</name>
    <name type="common">Tunicate</name>
    <dbReference type="NCBI Taxonomy" id="34765"/>
    <lineage>
        <taxon>Eukaryota</taxon>
        <taxon>Metazoa</taxon>
        <taxon>Chordata</taxon>
        <taxon>Tunicata</taxon>
        <taxon>Appendicularia</taxon>
        <taxon>Copelata</taxon>
        <taxon>Oikopleuridae</taxon>
        <taxon>Oikopleura</taxon>
    </lineage>
</organism>
<dbReference type="PANTHER" id="PTHR42985">
    <property type="entry name" value="SODIUM-COUPLED MONOCARBOXYLATE TRANSPORTER"/>
    <property type="match status" value="1"/>
</dbReference>
<keyword evidence="10" id="KW-0739">Sodium transport</keyword>
<feature type="transmembrane region" description="Helical" evidence="12">
    <location>
        <begin position="333"/>
        <end position="355"/>
    </location>
</feature>
<dbReference type="EMBL" id="FN654295">
    <property type="protein sequence ID" value="CBY31206.1"/>
    <property type="molecule type" value="Genomic_DNA"/>
</dbReference>
<keyword evidence="3" id="KW-0813">Transport</keyword>
<evidence type="ECO:0000256" key="8">
    <source>
        <dbReference type="ARBA" id="ARBA00023065"/>
    </source>
</evidence>
<dbReference type="PANTHER" id="PTHR42985:SF40">
    <property type="entry name" value="LD47995P-RELATED"/>
    <property type="match status" value="1"/>
</dbReference>
<evidence type="ECO:0000256" key="3">
    <source>
        <dbReference type="ARBA" id="ARBA00022448"/>
    </source>
</evidence>
<dbReference type="InterPro" id="IPR038377">
    <property type="entry name" value="Na/Glc_symporter_sf"/>
</dbReference>
<feature type="transmembrane region" description="Helical" evidence="12">
    <location>
        <begin position="260"/>
        <end position="278"/>
    </location>
</feature>
<sequence>MVYLVFSLAAVSFKLWYDLGYEKILTDVQETGGNKLGDIFDWRITTRSSAAWFFNEINLMVCHIGFGQYFVQRFVSCATPNDAKKSIWVGASVSLIVGGVFIPMIGMASISYFRGCDPVKSGKITRIDAIVPFLVQEIFKEIPGMTGVFISSAYSATLSTISTALNSGATIFFTSIIGNVEIKEEKRIFYMRIFITSKFIYYFRKRVSLVFGVFVTFMSMLFIYMPGNIIGIALMVLGSFQAPLTMIFLLGILVPSTNEYGIIAGTIASQIPLVLLSLQKMFFHKPASFQNLVHHTADVCMNVSSISVLLEPVPELVDPSYPWWHRIFWVSKVGWNGFLAMAIMAVVSCVVSRIFKSKTKEPNPKLHLSLFTSKKWPSFMRNAFLLECHKNVQTEEVKILTDEKDF</sequence>
<evidence type="ECO:0000256" key="6">
    <source>
        <dbReference type="ARBA" id="ARBA00022989"/>
    </source>
</evidence>
<gene>
    <name evidence="13" type="ORF">GSOID_T00025099001</name>
</gene>
<keyword evidence="6 12" id="KW-1133">Transmembrane helix</keyword>
<keyword evidence="5 12" id="KW-0812">Transmembrane</keyword>
<dbReference type="Gene3D" id="1.20.1730.10">
    <property type="entry name" value="Sodium/glucose cotransporter"/>
    <property type="match status" value="1"/>
</dbReference>
<protein>
    <submittedName>
        <fullName evidence="13">Uncharacterized protein</fullName>
    </submittedName>
</protein>
<accession>E4Y6F6</accession>
<evidence type="ECO:0000256" key="4">
    <source>
        <dbReference type="ARBA" id="ARBA00022475"/>
    </source>
</evidence>
<keyword evidence="8" id="KW-0406">Ion transport</keyword>
<evidence type="ECO:0000256" key="1">
    <source>
        <dbReference type="ARBA" id="ARBA00004651"/>
    </source>
</evidence>
<name>E4Y6F6_OIKDI</name>
<evidence type="ECO:0000256" key="5">
    <source>
        <dbReference type="ARBA" id="ARBA00022692"/>
    </source>
</evidence>
<dbReference type="GO" id="GO:0006814">
    <property type="term" value="P:sodium ion transport"/>
    <property type="evidence" value="ECO:0007669"/>
    <property type="project" value="UniProtKB-KW"/>
</dbReference>
<dbReference type="Pfam" id="PF00474">
    <property type="entry name" value="SSF"/>
    <property type="match status" value="1"/>
</dbReference>
<dbReference type="Proteomes" id="UP000011014">
    <property type="component" value="Unassembled WGS sequence"/>
</dbReference>
<proteinExistence type="inferred from homology"/>
<feature type="transmembrane region" description="Helical" evidence="12">
    <location>
        <begin position="230"/>
        <end position="253"/>
    </location>
</feature>
<dbReference type="PROSITE" id="PS50283">
    <property type="entry name" value="NA_SOLUT_SYMP_3"/>
    <property type="match status" value="1"/>
</dbReference>
<comment type="similarity">
    <text evidence="2 11">Belongs to the sodium:solute symporter (SSF) (TC 2.A.21) family.</text>
</comment>
<evidence type="ECO:0000256" key="11">
    <source>
        <dbReference type="RuleBase" id="RU362091"/>
    </source>
</evidence>
<evidence type="ECO:0000256" key="2">
    <source>
        <dbReference type="ARBA" id="ARBA00006434"/>
    </source>
</evidence>
<comment type="subcellular location">
    <subcellularLocation>
        <location evidence="1">Cell membrane</location>
        <topology evidence="1">Multi-pass membrane protein</topology>
    </subcellularLocation>
</comment>
<evidence type="ECO:0000256" key="9">
    <source>
        <dbReference type="ARBA" id="ARBA00023136"/>
    </source>
</evidence>
<evidence type="ECO:0000256" key="10">
    <source>
        <dbReference type="ARBA" id="ARBA00023201"/>
    </source>
</evidence>
<keyword evidence="7" id="KW-0915">Sodium</keyword>
<dbReference type="GO" id="GO:0015293">
    <property type="term" value="F:symporter activity"/>
    <property type="evidence" value="ECO:0007669"/>
    <property type="project" value="TreeGrafter"/>
</dbReference>
<dbReference type="InterPro" id="IPR001734">
    <property type="entry name" value="Na/solute_symporter"/>
</dbReference>
<dbReference type="AlphaFoldDB" id="E4Y6F6"/>
<evidence type="ECO:0000313" key="13">
    <source>
        <dbReference type="EMBL" id="CBY31206.1"/>
    </source>
</evidence>
<feature type="transmembrane region" description="Helical" evidence="12">
    <location>
        <begin position="91"/>
        <end position="113"/>
    </location>
</feature>